<feature type="transmembrane region" description="Helical" evidence="1">
    <location>
        <begin position="107"/>
        <end position="131"/>
    </location>
</feature>
<evidence type="ECO:0000313" key="2">
    <source>
        <dbReference type="EMBL" id="TFW70845.1"/>
    </source>
</evidence>
<reference evidence="2 3" key="1">
    <citation type="submission" date="2018-02" db="EMBL/GenBank/DDBJ databases">
        <title>A novel lanthanide dependent methylotroph, Methylotenera sp. La3113.</title>
        <authorList>
            <person name="Lv H."/>
            <person name="Tani A."/>
        </authorList>
    </citation>
    <scope>NUCLEOTIDE SEQUENCE [LARGE SCALE GENOMIC DNA]</scope>
    <source>
        <strain evidence="2 3">La3113</strain>
    </source>
</reference>
<feature type="transmembrane region" description="Helical" evidence="1">
    <location>
        <begin position="77"/>
        <end position="95"/>
    </location>
</feature>
<name>A0A4Y9VPV0_9PROT</name>
<dbReference type="Proteomes" id="UP000297706">
    <property type="component" value="Unassembled WGS sequence"/>
</dbReference>
<organism evidence="2 3">
    <name type="scientific">Methylotenera oryzisoli</name>
    <dbReference type="NCBI Taxonomy" id="2080758"/>
    <lineage>
        <taxon>Bacteria</taxon>
        <taxon>Pseudomonadati</taxon>
        <taxon>Pseudomonadota</taxon>
        <taxon>Betaproteobacteria</taxon>
        <taxon>Nitrosomonadales</taxon>
        <taxon>Methylophilaceae</taxon>
        <taxon>Methylotenera</taxon>
    </lineage>
</organism>
<dbReference type="EMBL" id="PQVH01000011">
    <property type="protein sequence ID" value="TFW70845.1"/>
    <property type="molecule type" value="Genomic_DNA"/>
</dbReference>
<evidence type="ECO:0000313" key="3">
    <source>
        <dbReference type="Proteomes" id="UP000297706"/>
    </source>
</evidence>
<sequence length="133" mass="14863">MSFVSKRLLRCGFLCVLCLVSIAVFFAMENVSNSVLFRIILALDVSFLICNIALAMRFLSQGYGDFLKMISHKNEEMFLSTVFVLSPLAFSNKYLNDTGKILRNSMVSNAVSFVLIVIINIIIGLLLINLIQS</sequence>
<accession>A0A4Y9VPV0</accession>
<gene>
    <name evidence="2" type="ORF">C3Y98_09245</name>
</gene>
<keyword evidence="1" id="KW-0812">Transmembrane</keyword>
<keyword evidence="1" id="KW-0472">Membrane</keyword>
<dbReference type="AlphaFoldDB" id="A0A4Y9VPV0"/>
<keyword evidence="1" id="KW-1133">Transmembrane helix</keyword>
<dbReference type="RefSeq" id="WP_135278301.1">
    <property type="nucleotide sequence ID" value="NZ_PQVH01000011.1"/>
</dbReference>
<feature type="transmembrane region" description="Helical" evidence="1">
    <location>
        <begin position="37"/>
        <end position="56"/>
    </location>
</feature>
<proteinExistence type="predicted"/>
<keyword evidence="3" id="KW-1185">Reference proteome</keyword>
<comment type="caution">
    <text evidence="2">The sequence shown here is derived from an EMBL/GenBank/DDBJ whole genome shotgun (WGS) entry which is preliminary data.</text>
</comment>
<evidence type="ECO:0000256" key="1">
    <source>
        <dbReference type="SAM" id="Phobius"/>
    </source>
</evidence>
<dbReference type="OrthoDB" id="8537110at2"/>
<protein>
    <submittedName>
        <fullName evidence="2">Uncharacterized protein</fullName>
    </submittedName>
</protein>